<dbReference type="Pfam" id="PF07992">
    <property type="entry name" value="Pyr_redox_2"/>
    <property type="match status" value="1"/>
</dbReference>
<comment type="catalytic activity">
    <reaction evidence="8">
        <text>a quinone + NADH + H(+) = a quinol + NAD(+)</text>
        <dbReference type="Rhea" id="RHEA:46160"/>
        <dbReference type="ChEBI" id="CHEBI:15378"/>
        <dbReference type="ChEBI" id="CHEBI:24646"/>
        <dbReference type="ChEBI" id="CHEBI:57540"/>
        <dbReference type="ChEBI" id="CHEBI:57945"/>
        <dbReference type="ChEBI" id="CHEBI:132124"/>
        <dbReference type="EC" id="1.6.5.9"/>
    </reaction>
</comment>
<gene>
    <name evidence="13" type="ORF">E8A74_00215</name>
</gene>
<accession>A0A4U1JJT2</accession>
<evidence type="ECO:0000256" key="2">
    <source>
        <dbReference type="ARBA" id="ARBA00012637"/>
    </source>
</evidence>
<keyword evidence="3" id="KW-0285">Flavoprotein</keyword>
<evidence type="ECO:0000256" key="6">
    <source>
        <dbReference type="ARBA" id="ARBA00023002"/>
    </source>
</evidence>
<keyword evidence="10" id="KW-0812">Transmembrane</keyword>
<evidence type="ECO:0000256" key="9">
    <source>
        <dbReference type="SAM" id="MobiDB-lite"/>
    </source>
</evidence>
<evidence type="ECO:0000256" key="8">
    <source>
        <dbReference type="ARBA" id="ARBA00047599"/>
    </source>
</evidence>
<protein>
    <recommendedName>
        <fullName evidence="2">NADH:ubiquinone reductase (non-electrogenic)</fullName>
        <ecNumber evidence="2">1.6.5.9</ecNumber>
    </recommendedName>
</protein>
<keyword evidence="4" id="KW-0274">FAD</keyword>
<name>A0A4U1JJT2_9BACT</name>
<dbReference type="Pfam" id="PF22366">
    <property type="entry name" value="NDH2_C"/>
    <property type="match status" value="1"/>
</dbReference>
<dbReference type="InterPro" id="IPR036188">
    <property type="entry name" value="FAD/NAD-bd_sf"/>
</dbReference>
<feature type="transmembrane region" description="Helical" evidence="10">
    <location>
        <begin position="7"/>
        <end position="27"/>
    </location>
</feature>
<evidence type="ECO:0000256" key="1">
    <source>
        <dbReference type="ARBA" id="ARBA00005272"/>
    </source>
</evidence>
<keyword evidence="14" id="KW-1185">Reference proteome</keyword>
<dbReference type="AlphaFoldDB" id="A0A4U1JJT2"/>
<evidence type="ECO:0000256" key="7">
    <source>
        <dbReference type="ARBA" id="ARBA00023027"/>
    </source>
</evidence>
<evidence type="ECO:0000256" key="4">
    <source>
        <dbReference type="ARBA" id="ARBA00022827"/>
    </source>
</evidence>
<evidence type="ECO:0000256" key="3">
    <source>
        <dbReference type="ARBA" id="ARBA00022630"/>
    </source>
</evidence>
<keyword evidence="7" id="KW-0520">NAD</keyword>
<dbReference type="GO" id="GO:0050136">
    <property type="term" value="F:NADH dehydrogenase (quinone) (non-electrogenic) activity"/>
    <property type="evidence" value="ECO:0007669"/>
    <property type="project" value="UniProtKB-EC"/>
</dbReference>
<dbReference type="Proteomes" id="UP000309215">
    <property type="component" value="Unassembled WGS sequence"/>
</dbReference>
<feature type="transmembrane region" description="Helical" evidence="10">
    <location>
        <begin position="368"/>
        <end position="390"/>
    </location>
</feature>
<evidence type="ECO:0000259" key="11">
    <source>
        <dbReference type="Pfam" id="PF07992"/>
    </source>
</evidence>
<dbReference type="RefSeq" id="WP_136926837.1">
    <property type="nucleotide sequence ID" value="NZ_SSMQ01000001.1"/>
</dbReference>
<dbReference type="Gene3D" id="3.50.50.100">
    <property type="match status" value="1"/>
</dbReference>
<dbReference type="OrthoDB" id="9781621at2"/>
<feature type="region of interest" description="Disordered" evidence="9">
    <location>
        <begin position="431"/>
        <end position="450"/>
    </location>
</feature>
<proteinExistence type="inferred from homology"/>
<evidence type="ECO:0000256" key="10">
    <source>
        <dbReference type="SAM" id="Phobius"/>
    </source>
</evidence>
<comment type="similarity">
    <text evidence="1">Belongs to the NADH dehydrogenase family.</text>
</comment>
<dbReference type="PANTHER" id="PTHR43706:SF47">
    <property type="entry name" value="EXTERNAL NADH-UBIQUINONE OXIDOREDUCTASE 1, MITOCHONDRIAL-RELATED"/>
    <property type="match status" value="1"/>
</dbReference>
<dbReference type="PRINTS" id="PR00411">
    <property type="entry name" value="PNDRDTASEI"/>
</dbReference>
<evidence type="ECO:0000313" key="13">
    <source>
        <dbReference type="EMBL" id="TKD13021.1"/>
    </source>
</evidence>
<feature type="domain" description="FAD/NAD(P)-binding" evidence="11">
    <location>
        <begin position="9"/>
        <end position="326"/>
    </location>
</feature>
<dbReference type="EC" id="1.6.5.9" evidence="2"/>
<evidence type="ECO:0000259" key="12">
    <source>
        <dbReference type="Pfam" id="PF22366"/>
    </source>
</evidence>
<sequence length="450" mass="48733">MADRKDMPHVVIVGGGFGGLNAAMSLAGAPVRVTLVDRTNHHLFQPLLYQVATAGLSPADIAVPIRSVFSRQRNVRVLLAEANGVDLPGKRLLLDKGELRYDYLVLAVGATHNFFGHDEWGTHALGLKTLDEALRIRERMLLAFEGAERTTDPEARKRLLTFVVIGGGPTGVEMAGAFSELATHVLSKDFRAIDPSQARVVLVEAGPRILAAFPEDLGKRAEAQLASLGVTVEKGRPVARIDDDGIAFGDGERIDAATVVWAAGVRGTKLSRALGVELDRGGRVKVSSDCSLPDHPEVFAIGDMAACRDKNGVDVPGLCPAAIQQGQYVARTIRAEIRGKPREPFAYLDKGTMATVGRKRAIAMMGKLELAGFLAWLAWMAVHVFFLIGFKNRFLVMFNWIWQYFTWKRGARLITTHTGVEPQLLLAAAPDGPVPSLRTTDAAPKPAPTR</sequence>
<keyword evidence="10" id="KW-1133">Transmembrane helix</keyword>
<reference evidence="13 14" key="1">
    <citation type="submission" date="2019-04" db="EMBL/GenBank/DDBJ databases">
        <authorList>
            <person name="Li Y."/>
            <person name="Wang J."/>
        </authorList>
    </citation>
    <scope>NUCLEOTIDE SEQUENCE [LARGE SCALE GENOMIC DNA]</scope>
    <source>
        <strain evidence="13 14">DSM 14668</strain>
    </source>
</reference>
<dbReference type="InterPro" id="IPR045024">
    <property type="entry name" value="NDH-2"/>
</dbReference>
<keyword evidence="5" id="KW-0809">Transit peptide</keyword>
<keyword evidence="6" id="KW-0560">Oxidoreductase</keyword>
<dbReference type="PRINTS" id="PR00368">
    <property type="entry name" value="FADPNR"/>
</dbReference>
<evidence type="ECO:0000313" key="14">
    <source>
        <dbReference type="Proteomes" id="UP000309215"/>
    </source>
</evidence>
<dbReference type="InterPro" id="IPR023753">
    <property type="entry name" value="FAD/NAD-binding_dom"/>
</dbReference>
<dbReference type="EMBL" id="SSMQ01000001">
    <property type="protein sequence ID" value="TKD13021.1"/>
    <property type="molecule type" value="Genomic_DNA"/>
</dbReference>
<dbReference type="InterPro" id="IPR054585">
    <property type="entry name" value="NDH2-like_C"/>
</dbReference>
<dbReference type="PANTHER" id="PTHR43706">
    <property type="entry name" value="NADH DEHYDROGENASE"/>
    <property type="match status" value="1"/>
</dbReference>
<keyword evidence="10" id="KW-0472">Membrane</keyword>
<organism evidence="13 14">
    <name type="scientific">Polyangium fumosum</name>
    <dbReference type="NCBI Taxonomy" id="889272"/>
    <lineage>
        <taxon>Bacteria</taxon>
        <taxon>Pseudomonadati</taxon>
        <taxon>Myxococcota</taxon>
        <taxon>Polyangia</taxon>
        <taxon>Polyangiales</taxon>
        <taxon>Polyangiaceae</taxon>
        <taxon>Polyangium</taxon>
    </lineage>
</organism>
<evidence type="ECO:0000256" key="5">
    <source>
        <dbReference type="ARBA" id="ARBA00022946"/>
    </source>
</evidence>
<dbReference type="SUPFAM" id="SSF51905">
    <property type="entry name" value="FAD/NAD(P)-binding domain"/>
    <property type="match status" value="1"/>
</dbReference>
<feature type="domain" description="External alternative NADH-ubiquinone oxidoreductase-like C-terminal" evidence="12">
    <location>
        <begin position="350"/>
        <end position="405"/>
    </location>
</feature>
<comment type="caution">
    <text evidence="13">The sequence shown here is derived from an EMBL/GenBank/DDBJ whole genome shotgun (WGS) entry which is preliminary data.</text>
</comment>